<dbReference type="Gene3D" id="2.90.10.10">
    <property type="entry name" value="Bulb-type lectin domain"/>
    <property type="match status" value="1"/>
</dbReference>
<evidence type="ECO:0000313" key="5">
    <source>
        <dbReference type="EnsemblPlants" id="cds.novel_model_5041_5bd9a17a"/>
    </source>
</evidence>
<evidence type="ECO:0000259" key="4">
    <source>
        <dbReference type="PROSITE" id="PS50927"/>
    </source>
</evidence>
<sequence length="268" mass="30707">MRDNNTALLVSKEGKFELGFFTPTDSSSNNRYLGIWYKNIAVQTVVWVANRCEPIIDSSALLTIDNIGNLVLFSGKNNKSVLIWSTNSSKQAREPLVQLLDNGNLVLRDEKDANTTKYLWESFDYPTDTMIPGMKLGWDLKRGLNRRLSSWKSSDDPCHGDFTYGIELDEPHHDHTYPQLFIRNGSAKLFREAPWEGISFSGDSSTGYVSVYWYSGLYNFVNNDDEVYYSFSLLNGSNIVRLVLTETVEYTEWLEEENSWSSSYYTIP</sequence>
<dbReference type="InterPro" id="IPR036426">
    <property type="entry name" value="Bulb-type_lectin_dom_sf"/>
</dbReference>
<dbReference type="InterPro" id="IPR001480">
    <property type="entry name" value="Bulb-type_lectin_dom"/>
</dbReference>
<keyword evidence="6" id="KW-1185">Reference proteome</keyword>
<dbReference type="SUPFAM" id="SSF51110">
    <property type="entry name" value="alpha-D-mannose-specific plant lectins"/>
    <property type="match status" value="1"/>
</dbReference>
<dbReference type="PANTHER" id="PTHR32444:SF234">
    <property type="entry name" value="RECEPTOR-LIKE SERINE_THREONINE-PROTEIN KINASE"/>
    <property type="match status" value="1"/>
</dbReference>
<dbReference type="EnsemblPlants" id="novel_model_5041_5bd9a17a">
    <property type="protein sequence ID" value="cds.novel_model_5041_5bd9a17a"/>
    <property type="gene ID" value="novel_gene_2625_5bd9a17a"/>
</dbReference>
<dbReference type="InterPro" id="IPR000858">
    <property type="entry name" value="S_locus_glycoprot_dom"/>
</dbReference>
<proteinExistence type="predicted"/>
<dbReference type="GO" id="GO:0048544">
    <property type="term" value="P:recognition of pollen"/>
    <property type="evidence" value="ECO:0007669"/>
    <property type="project" value="InterPro"/>
</dbReference>
<evidence type="ECO:0000256" key="3">
    <source>
        <dbReference type="ARBA" id="ARBA00023180"/>
    </source>
</evidence>
<dbReference type="Pfam" id="PF00954">
    <property type="entry name" value="S_locus_glycop"/>
    <property type="match status" value="1"/>
</dbReference>
<keyword evidence="2" id="KW-1015">Disulfide bond</keyword>
<dbReference type="FunFam" id="2.90.10.10:FF:000001">
    <property type="entry name" value="G-type lectin S-receptor-like serine/threonine-protein kinase"/>
    <property type="match status" value="1"/>
</dbReference>
<reference evidence="5" key="2">
    <citation type="submission" date="2021-03" db="UniProtKB">
        <authorList>
            <consortium name="EnsemblPlants"/>
        </authorList>
    </citation>
    <scope>IDENTIFICATION</scope>
</reference>
<keyword evidence="1" id="KW-0732">Signal</keyword>
<organism evidence="5 6">
    <name type="scientific">Cannabis sativa</name>
    <name type="common">Hemp</name>
    <name type="synonym">Marijuana</name>
    <dbReference type="NCBI Taxonomy" id="3483"/>
    <lineage>
        <taxon>Eukaryota</taxon>
        <taxon>Viridiplantae</taxon>
        <taxon>Streptophyta</taxon>
        <taxon>Embryophyta</taxon>
        <taxon>Tracheophyta</taxon>
        <taxon>Spermatophyta</taxon>
        <taxon>Magnoliopsida</taxon>
        <taxon>eudicotyledons</taxon>
        <taxon>Gunneridae</taxon>
        <taxon>Pentapetalae</taxon>
        <taxon>rosids</taxon>
        <taxon>fabids</taxon>
        <taxon>Rosales</taxon>
        <taxon>Cannabaceae</taxon>
        <taxon>Cannabis</taxon>
    </lineage>
</organism>
<evidence type="ECO:0000256" key="2">
    <source>
        <dbReference type="ARBA" id="ARBA00023157"/>
    </source>
</evidence>
<evidence type="ECO:0000313" key="6">
    <source>
        <dbReference type="Proteomes" id="UP000596661"/>
    </source>
</evidence>
<name>A0A803R4L9_CANSA</name>
<dbReference type="CDD" id="cd00028">
    <property type="entry name" value="B_lectin"/>
    <property type="match status" value="1"/>
</dbReference>
<reference evidence="5" key="1">
    <citation type="submission" date="2018-11" db="EMBL/GenBank/DDBJ databases">
        <authorList>
            <person name="Grassa J C."/>
        </authorList>
    </citation>
    <scope>NUCLEOTIDE SEQUENCE [LARGE SCALE GENOMIC DNA]</scope>
</reference>
<protein>
    <recommendedName>
        <fullName evidence="4">Bulb-type lectin domain-containing protein</fullName>
    </recommendedName>
</protein>
<dbReference type="PROSITE" id="PS50927">
    <property type="entry name" value="BULB_LECTIN"/>
    <property type="match status" value="1"/>
</dbReference>
<dbReference type="AlphaFoldDB" id="A0A803R4L9"/>
<keyword evidence="3" id="KW-0325">Glycoprotein</keyword>
<evidence type="ECO:0000256" key="1">
    <source>
        <dbReference type="ARBA" id="ARBA00022729"/>
    </source>
</evidence>
<dbReference type="EMBL" id="UZAU01000576">
    <property type="status" value="NOT_ANNOTATED_CDS"/>
    <property type="molecule type" value="Genomic_DNA"/>
</dbReference>
<dbReference type="Gramene" id="novel_model_5041_5bd9a17a">
    <property type="protein sequence ID" value="cds.novel_model_5041_5bd9a17a"/>
    <property type="gene ID" value="novel_gene_2625_5bd9a17a"/>
</dbReference>
<dbReference type="Pfam" id="PF01453">
    <property type="entry name" value="B_lectin"/>
    <property type="match status" value="1"/>
</dbReference>
<dbReference type="SMART" id="SM00108">
    <property type="entry name" value="B_lectin"/>
    <property type="match status" value="1"/>
</dbReference>
<dbReference type="Proteomes" id="UP000596661">
    <property type="component" value="Chromosome 6"/>
</dbReference>
<feature type="domain" description="Bulb-type lectin" evidence="4">
    <location>
        <begin position="1"/>
        <end position="120"/>
    </location>
</feature>
<accession>A0A803R4L9</accession>
<dbReference type="PANTHER" id="PTHR32444">
    <property type="entry name" value="BULB-TYPE LECTIN DOMAIN-CONTAINING PROTEIN"/>
    <property type="match status" value="1"/>
</dbReference>